<evidence type="ECO:0000256" key="9">
    <source>
        <dbReference type="RuleBase" id="RU366031"/>
    </source>
</evidence>
<feature type="domain" description="Tetrapyrrole biosynthesis uroporphyrinogen III synthase" evidence="10">
    <location>
        <begin position="19"/>
        <end position="214"/>
    </location>
</feature>
<dbReference type="UniPathway" id="UPA00251">
    <property type="reaction ID" value="UER00320"/>
</dbReference>
<dbReference type="AlphaFoldDB" id="A0A2T4PZT5"/>
<dbReference type="EMBL" id="PZEV01000023">
    <property type="protein sequence ID" value="PTI50750.1"/>
    <property type="molecule type" value="Genomic_DNA"/>
</dbReference>
<dbReference type="InterPro" id="IPR003754">
    <property type="entry name" value="4pyrrol_synth_uPrphyn_synth"/>
</dbReference>
<evidence type="ECO:0000256" key="1">
    <source>
        <dbReference type="ARBA" id="ARBA00004772"/>
    </source>
</evidence>
<evidence type="ECO:0000256" key="5">
    <source>
        <dbReference type="ARBA" id="ARBA00023244"/>
    </source>
</evidence>
<dbReference type="Proteomes" id="UP000240717">
    <property type="component" value="Unassembled WGS sequence"/>
</dbReference>
<dbReference type="CDD" id="cd06578">
    <property type="entry name" value="HemD"/>
    <property type="match status" value="1"/>
</dbReference>
<evidence type="ECO:0000256" key="8">
    <source>
        <dbReference type="ARBA" id="ARBA00048617"/>
    </source>
</evidence>
<dbReference type="STRING" id="1194526.A284_05435"/>
<proteinExistence type="inferred from homology"/>
<organism evidence="11 12">
    <name type="scientific">Staphylococcus warneri</name>
    <dbReference type="NCBI Taxonomy" id="1292"/>
    <lineage>
        <taxon>Bacteria</taxon>
        <taxon>Bacillati</taxon>
        <taxon>Bacillota</taxon>
        <taxon>Bacilli</taxon>
        <taxon>Bacillales</taxon>
        <taxon>Staphylococcaceae</taxon>
        <taxon>Staphylococcus</taxon>
    </lineage>
</organism>
<accession>A0A2T4PZT5</accession>
<evidence type="ECO:0000256" key="6">
    <source>
        <dbReference type="ARBA" id="ARBA00037589"/>
    </source>
</evidence>
<dbReference type="Gene3D" id="3.40.50.10090">
    <property type="match status" value="2"/>
</dbReference>
<dbReference type="Pfam" id="PF02602">
    <property type="entry name" value="HEM4"/>
    <property type="match status" value="1"/>
</dbReference>
<dbReference type="GO" id="GO:0004852">
    <property type="term" value="F:uroporphyrinogen-III synthase activity"/>
    <property type="evidence" value="ECO:0007669"/>
    <property type="project" value="UniProtKB-UniRule"/>
</dbReference>
<comment type="caution">
    <text evidence="11">The sequence shown here is derived from an EMBL/GenBank/DDBJ whole genome shotgun (WGS) entry which is preliminary data.</text>
</comment>
<keyword evidence="4 9" id="KW-0456">Lyase</keyword>
<dbReference type="InterPro" id="IPR036108">
    <property type="entry name" value="4pyrrol_syn_uPrphyn_synt_sf"/>
</dbReference>
<dbReference type="GO" id="GO:0006782">
    <property type="term" value="P:protoporphyrinogen IX biosynthetic process"/>
    <property type="evidence" value="ECO:0007669"/>
    <property type="project" value="UniProtKB-UniRule"/>
</dbReference>
<dbReference type="InterPro" id="IPR039793">
    <property type="entry name" value="UROS/Hem4"/>
</dbReference>
<gene>
    <name evidence="11" type="ORF">BU085_07785</name>
</gene>
<name>A0A2T4PZT5_STAWA</name>
<comment type="function">
    <text evidence="6 9">Catalyzes cyclization of the linear tetrapyrrole, hydroxymethylbilane, to the macrocyclic uroporphyrinogen III.</text>
</comment>
<evidence type="ECO:0000256" key="7">
    <source>
        <dbReference type="ARBA" id="ARBA00040167"/>
    </source>
</evidence>
<comment type="similarity">
    <text evidence="2 9">Belongs to the uroporphyrinogen-III synthase family.</text>
</comment>
<protein>
    <recommendedName>
        <fullName evidence="7 9">Uroporphyrinogen-III synthase</fullName>
        <ecNumber evidence="3 9">4.2.1.75</ecNumber>
    </recommendedName>
</protein>
<evidence type="ECO:0000313" key="11">
    <source>
        <dbReference type="EMBL" id="PTI50750.1"/>
    </source>
</evidence>
<comment type="catalytic activity">
    <reaction evidence="8 9">
        <text>hydroxymethylbilane = uroporphyrinogen III + H2O</text>
        <dbReference type="Rhea" id="RHEA:18965"/>
        <dbReference type="ChEBI" id="CHEBI:15377"/>
        <dbReference type="ChEBI" id="CHEBI:57308"/>
        <dbReference type="ChEBI" id="CHEBI:57845"/>
        <dbReference type="EC" id="4.2.1.75"/>
    </reaction>
</comment>
<dbReference type="SUPFAM" id="SSF69618">
    <property type="entry name" value="HemD-like"/>
    <property type="match status" value="1"/>
</dbReference>
<dbReference type="EC" id="4.2.1.75" evidence="3 9"/>
<sequence>MKPVVVMTQTSKIQSDLVTIIHKPFIDIKPLEFDSRLLKDNYDWLIFSSKNAVKFFLSYMHVVNFKKIAVVGEKTAQYCRALKIPVDLIPQDYSQEGLINQFQKYNQRILIPSSKQARPLLRDTLARNNNVVKIDLYEPVPHYKHIDEVKSLIFNNKIDALTFSSSSSVRYYFNEDPIPKFDYYFAIGKQTANTLHSYNQPAIVANKQTLESLIDKVVESRD</sequence>
<dbReference type="RefSeq" id="WP_107532577.1">
    <property type="nucleotide sequence ID" value="NZ_PZEV01000023.1"/>
</dbReference>
<evidence type="ECO:0000256" key="3">
    <source>
        <dbReference type="ARBA" id="ARBA00013109"/>
    </source>
</evidence>
<evidence type="ECO:0000256" key="4">
    <source>
        <dbReference type="ARBA" id="ARBA00023239"/>
    </source>
</evidence>
<dbReference type="PANTHER" id="PTHR38042">
    <property type="entry name" value="UROPORPHYRINOGEN-III SYNTHASE, CHLOROPLASTIC"/>
    <property type="match status" value="1"/>
</dbReference>
<reference evidence="11 12" key="1">
    <citation type="journal article" date="2016" name="Front. Microbiol.">
        <title>Comprehensive Phylogenetic Analysis of Bovine Non-aureus Staphylococci Species Based on Whole-Genome Sequencing.</title>
        <authorList>
            <person name="Naushad S."/>
            <person name="Barkema H.W."/>
            <person name="Luby C."/>
            <person name="Condas L.A."/>
            <person name="Nobrega D.B."/>
            <person name="Carson D.A."/>
            <person name="De Buck J."/>
        </authorList>
    </citation>
    <scope>NUCLEOTIDE SEQUENCE [LARGE SCALE GENOMIC DNA]</scope>
    <source>
        <strain evidence="11 12">SNUC 2993</strain>
    </source>
</reference>
<evidence type="ECO:0000259" key="10">
    <source>
        <dbReference type="Pfam" id="PF02602"/>
    </source>
</evidence>
<comment type="pathway">
    <text evidence="1 9">Porphyrin-containing compound metabolism; protoporphyrin-IX biosynthesis; coproporphyrinogen-III from 5-aminolevulinate: step 3/4.</text>
</comment>
<keyword evidence="5 9" id="KW-0627">Porphyrin biosynthesis</keyword>
<dbReference type="PANTHER" id="PTHR38042:SF1">
    <property type="entry name" value="UROPORPHYRINOGEN-III SYNTHASE, CHLOROPLASTIC"/>
    <property type="match status" value="1"/>
</dbReference>
<evidence type="ECO:0000313" key="12">
    <source>
        <dbReference type="Proteomes" id="UP000240717"/>
    </source>
</evidence>
<evidence type="ECO:0000256" key="2">
    <source>
        <dbReference type="ARBA" id="ARBA00008133"/>
    </source>
</evidence>
<dbReference type="GO" id="GO:0006780">
    <property type="term" value="P:uroporphyrinogen III biosynthetic process"/>
    <property type="evidence" value="ECO:0007669"/>
    <property type="project" value="UniProtKB-UniRule"/>
</dbReference>